<keyword evidence="2" id="KW-1185">Reference proteome</keyword>
<gene>
    <name evidence="1" type="ORF">E2C01_101427</name>
</gene>
<comment type="caution">
    <text evidence="1">The sequence shown here is derived from an EMBL/GenBank/DDBJ whole genome shotgun (WGS) entry which is preliminary data.</text>
</comment>
<dbReference type="Proteomes" id="UP000324222">
    <property type="component" value="Unassembled WGS sequence"/>
</dbReference>
<evidence type="ECO:0000313" key="2">
    <source>
        <dbReference type="Proteomes" id="UP000324222"/>
    </source>
</evidence>
<dbReference type="AlphaFoldDB" id="A0A5B7KKE8"/>
<organism evidence="1 2">
    <name type="scientific">Portunus trituberculatus</name>
    <name type="common">Swimming crab</name>
    <name type="synonym">Neptunus trituberculatus</name>
    <dbReference type="NCBI Taxonomy" id="210409"/>
    <lineage>
        <taxon>Eukaryota</taxon>
        <taxon>Metazoa</taxon>
        <taxon>Ecdysozoa</taxon>
        <taxon>Arthropoda</taxon>
        <taxon>Crustacea</taxon>
        <taxon>Multicrustacea</taxon>
        <taxon>Malacostraca</taxon>
        <taxon>Eumalacostraca</taxon>
        <taxon>Eucarida</taxon>
        <taxon>Decapoda</taxon>
        <taxon>Pleocyemata</taxon>
        <taxon>Brachyura</taxon>
        <taxon>Eubrachyura</taxon>
        <taxon>Portunoidea</taxon>
        <taxon>Portunidae</taxon>
        <taxon>Portuninae</taxon>
        <taxon>Portunus</taxon>
    </lineage>
</organism>
<sequence>MTFTVTPETVGTYHCRAAVTGFPEVRMVWPHLNNGHSALFISLSPSLDATVGKAEALN</sequence>
<accession>A0A5B7KKE8</accession>
<evidence type="ECO:0000313" key="1">
    <source>
        <dbReference type="EMBL" id="MPD05669.1"/>
    </source>
</evidence>
<protein>
    <submittedName>
        <fullName evidence="1">Uncharacterized protein</fullName>
    </submittedName>
</protein>
<reference evidence="1 2" key="1">
    <citation type="submission" date="2019-05" db="EMBL/GenBank/DDBJ databases">
        <title>Another draft genome of Portunus trituberculatus and its Hox gene families provides insights of decapod evolution.</title>
        <authorList>
            <person name="Jeong J.-H."/>
            <person name="Song I."/>
            <person name="Kim S."/>
            <person name="Choi T."/>
            <person name="Kim D."/>
            <person name="Ryu S."/>
            <person name="Kim W."/>
        </authorList>
    </citation>
    <scope>NUCLEOTIDE SEQUENCE [LARGE SCALE GENOMIC DNA]</scope>
    <source>
        <tissue evidence="1">Muscle</tissue>
    </source>
</reference>
<dbReference type="EMBL" id="VSRR010147111">
    <property type="protein sequence ID" value="MPD05669.1"/>
    <property type="molecule type" value="Genomic_DNA"/>
</dbReference>
<proteinExistence type="predicted"/>
<name>A0A5B7KKE8_PORTR</name>